<keyword evidence="2" id="KW-1185">Reference proteome</keyword>
<gene>
    <name evidence="1" type="ORF">E2C01_069140</name>
</gene>
<dbReference type="PROSITE" id="PS51257">
    <property type="entry name" value="PROKAR_LIPOPROTEIN"/>
    <property type="match status" value="1"/>
</dbReference>
<accession>A0A5B7HY33</accession>
<sequence>MLWQPREVMMAVAMLMVGNAGGGCKQELLVLPEVTGGWANQDWLTDEPISISLTQLEEISSHSQPVHLQFRQLKQHYCLTATSQPHSQHISITTCVM</sequence>
<name>A0A5B7HY33_PORTR</name>
<organism evidence="1 2">
    <name type="scientific">Portunus trituberculatus</name>
    <name type="common">Swimming crab</name>
    <name type="synonym">Neptunus trituberculatus</name>
    <dbReference type="NCBI Taxonomy" id="210409"/>
    <lineage>
        <taxon>Eukaryota</taxon>
        <taxon>Metazoa</taxon>
        <taxon>Ecdysozoa</taxon>
        <taxon>Arthropoda</taxon>
        <taxon>Crustacea</taxon>
        <taxon>Multicrustacea</taxon>
        <taxon>Malacostraca</taxon>
        <taxon>Eumalacostraca</taxon>
        <taxon>Eucarida</taxon>
        <taxon>Decapoda</taxon>
        <taxon>Pleocyemata</taxon>
        <taxon>Brachyura</taxon>
        <taxon>Eubrachyura</taxon>
        <taxon>Portunoidea</taxon>
        <taxon>Portunidae</taxon>
        <taxon>Portuninae</taxon>
        <taxon>Portunus</taxon>
    </lineage>
</organism>
<evidence type="ECO:0000313" key="2">
    <source>
        <dbReference type="Proteomes" id="UP000324222"/>
    </source>
</evidence>
<dbReference type="EMBL" id="VSRR010039661">
    <property type="protein sequence ID" value="MPC74765.1"/>
    <property type="molecule type" value="Genomic_DNA"/>
</dbReference>
<dbReference type="Proteomes" id="UP000324222">
    <property type="component" value="Unassembled WGS sequence"/>
</dbReference>
<evidence type="ECO:0000313" key="1">
    <source>
        <dbReference type="EMBL" id="MPC74765.1"/>
    </source>
</evidence>
<protein>
    <submittedName>
        <fullName evidence="1">Uncharacterized protein</fullName>
    </submittedName>
</protein>
<comment type="caution">
    <text evidence="1">The sequence shown here is derived from an EMBL/GenBank/DDBJ whole genome shotgun (WGS) entry which is preliminary data.</text>
</comment>
<reference evidence="1 2" key="1">
    <citation type="submission" date="2019-05" db="EMBL/GenBank/DDBJ databases">
        <title>Another draft genome of Portunus trituberculatus and its Hox gene families provides insights of decapod evolution.</title>
        <authorList>
            <person name="Jeong J.-H."/>
            <person name="Song I."/>
            <person name="Kim S."/>
            <person name="Choi T."/>
            <person name="Kim D."/>
            <person name="Ryu S."/>
            <person name="Kim W."/>
        </authorList>
    </citation>
    <scope>NUCLEOTIDE SEQUENCE [LARGE SCALE GENOMIC DNA]</scope>
    <source>
        <tissue evidence="1">Muscle</tissue>
    </source>
</reference>
<dbReference type="AlphaFoldDB" id="A0A5B7HY33"/>
<proteinExistence type="predicted"/>